<dbReference type="EMBL" id="RWGY01000630">
    <property type="protein sequence ID" value="TVU00183.1"/>
    <property type="molecule type" value="Genomic_DNA"/>
</dbReference>
<dbReference type="PROSITE" id="PS51157">
    <property type="entry name" value="ZF_UBR"/>
    <property type="match status" value="1"/>
</dbReference>
<keyword evidence="1" id="KW-0479">Metal-binding</keyword>
<reference evidence="8 9" key="1">
    <citation type="journal article" date="2019" name="Sci. Rep.">
        <title>A high-quality genome of Eragrostis curvula grass provides insights into Poaceae evolution and supports new strategies to enhance forage quality.</title>
        <authorList>
            <person name="Carballo J."/>
            <person name="Santos B.A.C.M."/>
            <person name="Zappacosta D."/>
            <person name="Garbus I."/>
            <person name="Selva J.P."/>
            <person name="Gallo C.A."/>
            <person name="Diaz A."/>
            <person name="Albertini E."/>
            <person name="Caccamo M."/>
            <person name="Echenique V."/>
        </authorList>
    </citation>
    <scope>NUCLEOTIDE SEQUENCE [LARGE SCALE GENOMIC DNA]</scope>
    <source>
        <strain evidence="9">cv. Victoria</strain>
        <tissue evidence="8">Leaf</tissue>
    </source>
</reference>
<dbReference type="EMBL" id="RWGY01000039">
    <property type="protein sequence ID" value="TVU08753.1"/>
    <property type="molecule type" value="Genomic_DNA"/>
</dbReference>
<dbReference type="Pfam" id="PF02207">
    <property type="entry name" value="zf-UBR"/>
    <property type="match status" value="1"/>
</dbReference>
<dbReference type="InterPro" id="IPR047506">
    <property type="entry name" value="UBR7-like_UBR-box"/>
</dbReference>
<dbReference type="SMART" id="SM00396">
    <property type="entry name" value="ZnF_UBR1"/>
    <property type="match status" value="1"/>
</dbReference>
<evidence type="ECO:0000256" key="3">
    <source>
        <dbReference type="ARBA" id="ARBA00022833"/>
    </source>
</evidence>
<dbReference type="CDD" id="cd19677">
    <property type="entry name" value="UBR-box_UBR7"/>
    <property type="match status" value="1"/>
</dbReference>
<keyword evidence="3" id="KW-0862">Zinc</keyword>
<name>A0A5J9TBI8_9POAL</name>
<dbReference type="Gene3D" id="3.30.40.10">
    <property type="entry name" value="Zinc/RING finger domain, C3HC4 (zinc finger)"/>
    <property type="match status" value="1"/>
</dbReference>
<organism evidence="8 9">
    <name type="scientific">Eragrostis curvula</name>
    <name type="common">weeping love grass</name>
    <dbReference type="NCBI Taxonomy" id="38414"/>
    <lineage>
        <taxon>Eukaryota</taxon>
        <taxon>Viridiplantae</taxon>
        <taxon>Streptophyta</taxon>
        <taxon>Embryophyta</taxon>
        <taxon>Tracheophyta</taxon>
        <taxon>Spermatophyta</taxon>
        <taxon>Magnoliopsida</taxon>
        <taxon>Liliopsida</taxon>
        <taxon>Poales</taxon>
        <taxon>Poaceae</taxon>
        <taxon>PACMAD clade</taxon>
        <taxon>Chloridoideae</taxon>
        <taxon>Eragrostideae</taxon>
        <taxon>Eragrostidinae</taxon>
        <taxon>Eragrostis</taxon>
    </lineage>
</organism>
<dbReference type="InterPro" id="IPR013083">
    <property type="entry name" value="Znf_RING/FYVE/PHD"/>
</dbReference>
<dbReference type="AlphaFoldDB" id="A0A5J9TBI8"/>
<dbReference type="InterPro" id="IPR040204">
    <property type="entry name" value="UBR7"/>
</dbReference>
<feature type="region of interest" description="Disordered" evidence="5">
    <location>
        <begin position="211"/>
        <end position="247"/>
    </location>
</feature>
<accession>A0A5J9TBI8</accession>
<evidence type="ECO:0000256" key="1">
    <source>
        <dbReference type="ARBA" id="ARBA00022723"/>
    </source>
</evidence>
<dbReference type="PANTHER" id="PTHR13513">
    <property type="entry name" value="E3 UBIQUITIN-PROTEIN LIGASE UBR7"/>
    <property type="match status" value="1"/>
</dbReference>
<feature type="non-terminal residue" evidence="8">
    <location>
        <position position="1"/>
    </location>
</feature>
<dbReference type="SUPFAM" id="SSF57903">
    <property type="entry name" value="FYVE/PHD zinc finger"/>
    <property type="match status" value="1"/>
</dbReference>
<dbReference type="GO" id="GO:0008270">
    <property type="term" value="F:zinc ion binding"/>
    <property type="evidence" value="ECO:0007669"/>
    <property type="project" value="UniProtKB-KW"/>
</dbReference>
<evidence type="ECO:0000256" key="5">
    <source>
        <dbReference type="SAM" id="MobiDB-lite"/>
    </source>
</evidence>
<dbReference type="SMART" id="SM00249">
    <property type="entry name" value="PHD"/>
    <property type="match status" value="1"/>
</dbReference>
<dbReference type="FunFam" id="3.30.40.10:FF:000439">
    <property type="entry name" value="Putative E3 ubiquitin-protein ligase UBR7"/>
    <property type="match status" value="1"/>
</dbReference>
<feature type="zinc finger region" description="UBR-type" evidence="4">
    <location>
        <begin position="43"/>
        <end position="113"/>
    </location>
</feature>
<feature type="domain" description="UBR-type" evidence="6">
    <location>
        <begin position="43"/>
        <end position="113"/>
    </location>
</feature>
<evidence type="ECO:0000313" key="7">
    <source>
        <dbReference type="EMBL" id="TVU00183.1"/>
    </source>
</evidence>
<evidence type="ECO:0000259" key="6">
    <source>
        <dbReference type="PROSITE" id="PS51157"/>
    </source>
</evidence>
<dbReference type="InterPro" id="IPR011011">
    <property type="entry name" value="Znf_FYVE_PHD"/>
</dbReference>
<comment type="caution">
    <text evidence="8">The sequence shown here is derived from an EMBL/GenBank/DDBJ whole genome shotgun (WGS) entry which is preliminary data.</text>
</comment>
<dbReference type="CDD" id="cd15542">
    <property type="entry name" value="PHD_UBR7"/>
    <property type="match status" value="1"/>
</dbReference>
<dbReference type="GO" id="GO:0061630">
    <property type="term" value="F:ubiquitin protein ligase activity"/>
    <property type="evidence" value="ECO:0007669"/>
    <property type="project" value="InterPro"/>
</dbReference>
<dbReference type="OrthoDB" id="10262564at2759"/>
<dbReference type="Gramene" id="TVU00183">
    <property type="protein sequence ID" value="TVU00183"/>
    <property type="gene ID" value="EJB05_54406"/>
</dbReference>
<dbReference type="GO" id="GO:0005737">
    <property type="term" value="C:cytoplasm"/>
    <property type="evidence" value="ECO:0007669"/>
    <property type="project" value="TreeGrafter"/>
</dbReference>
<gene>
    <name evidence="8" type="ORF">EJB05_42165</name>
    <name evidence="7" type="ORF">EJB05_54406</name>
</gene>
<evidence type="ECO:0000313" key="8">
    <source>
        <dbReference type="EMBL" id="TVU08753.1"/>
    </source>
</evidence>
<dbReference type="InterPro" id="IPR003126">
    <property type="entry name" value="Znf_UBR"/>
</dbReference>
<dbReference type="Gramene" id="TVU08753">
    <property type="protein sequence ID" value="TVU08753"/>
    <property type="gene ID" value="EJB05_42165"/>
</dbReference>
<evidence type="ECO:0000256" key="4">
    <source>
        <dbReference type="PROSITE-ProRule" id="PRU00508"/>
    </source>
</evidence>
<evidence type="ECO:0000256" key="2">
    <source>
        <dbReference type="ARBA" id="ARBA00022771"/>
    </source>
</evidence>
<dbReference type="Proteomes" id="UP000324897">
    <property type="component" value="Chromosome 3"/>
</dbReference>
<dbReference type="PANTHER" id="PTHR13513:SF9">
    <property type="entry name" value="E3 UBIQUITIN-PROTEIN LIGASE UBR7-RELATED"/>
    <property type="match status" value="1"/>
</dbReference>
<proteinExistence type="predicted"/>
<sequence length="410" mass="45698">MAGDGSDAFADEAEASFTIGEYIEGIEAEELEADLVLGGDDGKECTYAGGYLTRQAVFSCLTCVPAGNAGVCIACSLNCHDGHEIVELWTKRKFRCDCGNSKFGGHLCKLCPEKDSENPANSYNHNFKGSYCTCGRPYPDPEAKEQIEMIQCCICEDWFHEDHIGLTSIEEIPRDEEGEPLYEDLICHKCSPVCNFLKLYPDAIWASNQQKSTSQADKNDSTVMEGPSDQANNEKKQNGALVDDMGTEKTSTENDYAKDIAVPEKANLDSSGSQCKLGTDINTTSSDSEKTMPFFMARGWRDTLCRCENCINFYTRQGVAYLIDKEDSIEEYEKIAKQKRQKKLEQQEGAETNFLNSLGHVQKIELLSGINDMKDELRSFLQSFDSSKPVTSEDVRAVFENLAKKRQRLS</sequence>
<evidence type="ECO:0000313" key="9">
    <source>
        <dbReference type="Proteomes" id="UP000324897"/>
    </source>
</evidence>
<protein>
    <recommendedName>
        <fullName evidence="6">UBR-type domain-containing protein</fullName>
    </recommendedName>
</protein>
<keyword evidence="2" id="KW-0863">Zinc-finger</keyword>
<keyword evidence="9" id="KW-1185">Reference proteome</keyword>
<dbReference type="InterPro" id="IPR001965">
    <property type="entry name" value="Znf_PHD"/>
</dbReference>